<dbReference type="InterPro" id="IPR011754">
    <property type="entry name" value="Mxa_paralog_2268"/>
</dbReference>
<keyword evidence="3" id="KW-1185">Reference proteome</keyword>
<name>A0A540WIE0_9BACT</name>
<dbReference type="EMBL" id="VIFM01000492">
    <property type="protein sequence ID" value="TQF08657.1"/>
    <property type="molecule type" value="Genomic_DNA"/>
</dbReference>
<organism evidence="2 3">
    <name type="scientific">Myxococcus llanfairpwllgwyngyllgogerychwyrndrobwllllantysiliogogogochensis</name>
    <dbReference type="NCBI Taxonomy" id="2590453"/>
    <lineage>
        <taxon>Bacteria</taxon>
        <taxon>Pseudomonadati</taxon>
        <taxon>Myxococcota</taxon>
        <taxon>Myxococcia</taxon>
        <taxon>Myxococcales</taxon>
        <taxon>Cystobacterineae</taxon>
        <taxon>Myxococcaceae</taxon>
        <taxon>Myxococcus</taxon>
    </lineage>
</organism>
<dbReference type="Proteomes" id="UP000315369">
    <property type="component" value="Unassembled WGS sequence"/>
</dbReference>
<evidence type="ECO:0000313" key="3">
    <source>
        <dbReference type="Proteomes" id="UP000315369"/>
    </source>
</evidence>
<dbReference type="Pfam" id="PF09544">
    <property type="entry name" value="DUF2381"/>
    <property type="match status" value="1"/>
</dbReference>
<dbReference type="RefSeq" id="WP_141649446.1">
    <property type="nucleotide sequence ID" value="NZ_VIFM01000492.1"/>
</dbReference>
<proteinExistence type="predicted"/>
<gene>
    <name evidence="2" type="ORF">FJV41_48735</name>
</gene>
<dbReference type="OrthoDB" id="5522147at2"/>
<keyword evidence="1" id="KW-0732">Signal</keyword>
<evidence type="ECO:0000256" key="1">
    <source>
        <dbReference type="SAM" id="SignalP"/>
    </source>
</evidence>
<comment type="caution">
    <text evidence="2">The sequence shown here is derived from an EMBL/GenBank/DDBJ whole genome shotgun (WGS) entry which is preliminary data.</text>
</comment>
<dbReference type="AlphaFoldDB" id="A0A540WIE0"/>
<feature type="signal peptide" evidence="1">
    <location>
        <begin position="1"/>
        <end position="21"/>
    </location>
</feature>
<sequence length="303" mass="32005">MHASSSAILLGLLLVAGTSTAQGATASGGGARRIELEPNAPGTLVEVAVSPGLSTVLLFDSELVQEATELEGRDFFADVDSGRKTMRLVPSARVSPGEKFRMAVRFRDGAAPVGASFLLVVHPARADALVEVYRNRRTVESYQEETREARAETLRCQEENARIVSEHGAPGGLAGLLAVGSVDVGGLAGRVVTESITSGPKNALDPIKVHTYRSTNRVALEVWLMALRSETPWVASGAALRSSTGVEVKVLRVWQDAPVTLDVPGRVVVEAEAPADAPRGSYSLKLWEGAGPRTVTLSSVTFP</sequence>
<feature type="chain" id="PRO_5021813052" evidence="1">
    <location>
        <begin position="22"/>
        <end position="303"/>
    </location>
</feature>
<accession>A0A540WIE0</accession>
<evidence type="ECO:0000313" key="2">
    <source>
        <dbReference type="EMBL" id="TQF08657.1"/>
    </source>
</evidence>
<dbReference type="NCBIfam" id="TIGR02268">
    <property type="entry name" value="Myxococcus xanthus paralogous family TIGR02268"/>
    <property type="match status" value="1"/>
</dbReference>
<reference evidence="2 3" key="1">
    <citation type="submission" date="2019-06" db="EMBL/GenBank/DDBJ databases">
        <authorList>
            <person name="Livingstone P."/>
            <person name="Whitworth D."/>
        </authorList>
    </citation>
    <scope>NUCLEOTIDE SEQUENCE [LARGE SCALE GENOMIC DNA]</scope>
    <source>
        <strain evidence="2 3">AM401</strain>
    </source>
</reference>
<protein>
    <submittedName>
        <fullName evidence="2">DUF2381 family protein</fullName>
    </submittedName>
</protein>